<dbReference type="SUPFAM" id="SSF49777">
    <property type="entry name" value="PEBP-like"/>
    <property type="match status" value="1"/>
</dbReference>
<sequence length="207" mass="23216">MKIRTHFETMPDLYAKTAPTQAKVHGIPVVSFPFTVEFAVDQIARQSSAQVRYLHWAFTDPDSIPVCGFEWIHWTVANVPVSALAVSGDSAQSKIYEIPEDFTHYIDSEDALSGVVQGKTSQASRFVGGTDPAITMHYNGPQPPDVDHEYWLRVWATSEPLTQLHTGFWFNELTRALRLQKQAGQSEQSGHSGQWLDCDELRIIGRA</sequence>
<dbReference type="AlphaFoldDB" id="A0A8J3AR81"/>
<evidence type="ECO:0000256" key="1">
    <source>
        <dbReference type="ARBA" id="ARBA00007120"/>
    </source>
</evidence>
<name>A0A8J3AR81_9BIFI</name>
<organism evidence="2 3">
    <name type="scientific">Galliscardovia ingluviei</name>
    <dbReference type="NCBI Taxonomy" id="1769422"/>
    <lineage>
        <taxon>Bacteria</taxon>
        <taxon>Bacillati</taxon>
        <taxon>Actinomycetota</taxon>
        <taxon>Actinomycetes</taxon>
        <taxon>Bifidobacteriales</taxon>
        <taxon>Bifidobacteriaceae</taxon>
        <taxon>Galliscardovia</taxon>
    </lineage>
</organism>
<dbReference type="Pfam" id="PF01161">
    <property type="entry name" value="PBP"/>
    <property type="match status" value="1"/>
</dbReference>
<accession>A0A8J3AR81</accession>
<evidence type="ECO:0000313" key="2">
    <source>
        <dbReference type="EMBL" id="GGI14808.1"/>
    </source>
</evidence>
<evidence type="ECO:0000313" key="3">
    <source>
        <dbReference type="Proteomes" id="UP000619536"/>
    </source>
</evidence>
<dbReference type="RefSeq" id="WP_188355444.1">
    <property type="nucleotide sequence ID" value="NZ_BMDH01000003.1"/>
</dbReference>
<dbReference type="EMBL" id="BMDH01000003">
    <property type="protein sequence ID" value="GGI14808.1"/>
    <property type="molecule type" value="Genomic_DNA"/>
</dbReference>
<dbReference type="InterPro" id="IPR036610">
    <property type="entry name" value="PEBP-like_sf"/>
</dbReference>
<gene>
    <name evidence="2" type="ORF">GCM10007377_12770</name>
</gene>
<keyword evidence="3" id="KW-1185">Reference proteome</keyword>
<dbReference type="Proteomes" id="UP000619536">
    <property type="component" value="Unassembled WGS sequence"/>
</dbReference>
<reference evidence="2" key="1">
    <citation type="journal article" date="2014" name="Int. J. Syst. Evol. Microbiol.">
        <title>Complete genome sequence of Corynebacterium casei LMG S-19264T (=DSM 44701T), isolated from a smear-ripened cheese.</title>
        <authorList>
            <consortium name="US DOE Joint Genome Institute (JGI-PGF)"/>
            <person name="Walter F."/>
            <person name="Albersmeier A."/>
            <person name="Kalinowski J."/>
            <person name="Ruckert C."/>
        </authorList>
    </citation>
    <scope>NUCLEOTIDE SEQUENCE</scope>
    <source>
        <strain evidence="2">CCM 8606</strain>
    </source>
</reference>
<dbReference type="InterPro" id="IPR005247">
    <property type="entry name" value="YbhB_YbcL/LppC-like"/>
</dbReference>
<protein>
    <recommendedName>
        <fullName evidence="4">Phospholipid-binding protein</fullName>
    </recommendedName>
</protein>
<dbReference type="Gene3D" id="3.90.280.10">
    <property type="entry name" value="PEBP-like"/>
    <property type="match status" value="1"/>
</dbReference>
<reference evidence="2" key="2">
    <citation type="submission" date="2020-09" db="EMBL/GenBank/DDBJ databases">
        <authorList>
            <person name="Sun Q."/>
            <person name="Sedlacek I."/>
        </authorList>
    </citation>
    <scope>NUCLEOTIDE SEQUENCE</scope>
    <source>
        <strain evidence="2">CCM 8606</strain>
    </source>
</reference>
<comment type="caution">
    <text evidence="2">The sequence shown here is derived from an EMBL/GenBank/DDBJ whole genome shotgun (WGS) entry which is preliminary data.</text>
</comment>
<proteinExistence type="inferred from homology"/>
<dbReference type="NCBIfam" id="TIGR00481">
    <property type="entry name" value="YbhB/YbcL family Raf kinase inhibitor-like protein"/>
    <property type="match status" value="1"/>
</dbReference>
<evidence type="ECO:0008006" key="4">
    <source>
        <dbReference type="Google" id="ProtNLM"/>
    </source>
</evidence>
<comment type="similarity">
    <text evidence="1">Belongs to the UPF0098 family.</text>
</comment>
<dbReference type="InterPro" id="IPR008914">
    <property type="entry name" value="PEBP"/>
</dbReference>